<feature type="compositionally biased region" description="Polar residues" evidence="1">
    <location>
        <begin position="62"/>
        <end position="76"/>
    </location>
</feature>
<name>L9KSR9_TUPCH</name>
<organism evidence="2 3">
    <name type="scientific">Tupaia chinensis</name>
    <name type="common">Chinese tree shrew</name>
    <name type="synonym">Tupaia belangeri chinensis</name>
    <dbReference type="NCBI Taxonomy" id="246437"/>
    <lineage>
        <taxon>Eukaryota</taxon>
        <taxon>Metazoa</taxon>
        <taxon>Chordata</taxon>
        <taxon>Craniata</taxon>
        <taxon>Vertebrata</taxon>
        <taxon>Euteleostomi</taxon>
        <taxon>Mammalia</taxon>
        <taxon>Eutheria</taxon>
        <taxon>Euarchontoglires</taxon>
        <taxon>Scandentia</taxon>
        <taxon>Tupaiidae</taxon>
        <taxon>Tupaia</taxon>
    </lineage>
</organism>
<keyword evidence="3" id="KW-1185">Reference proteome</keyword>
<dbReference type="AlphaFoldDB" id="L9KSR9"/>
<dbReference type="EMBL" id="KB320665">
    <property type="protein sequence ID" value="ELW65965.1"/>
    <property type="molecule type" value="Genomic_DNA"/>
</dbReference>
<proteinExistence type="predicted"/>
<feature type="region of interest" description="Disordered" evidence="1">
    <location>
        <begin position="56"/>
        <end position="88"/>
    </location>
</feature>
<dbReference type="InParanoid" id="L9KSR9"/>
<evidence type="ECO:0000313" key="2">
    <source>
        <dbReference type="EMBL" id="ELW65965.1"/>
    </source>
</evidence>
<evidence type="ECO:0000313" key="3">
    <source>
        <dbReference type="Proteomes" id="UP000011518"/>
    </source>
</evidence>
<reference evidence="3" key="1">
    <citation type="submission" date="2012-07" db="EMBL/GenBank/DDBJ databases">
        <title>Genome of the Chinese tree shrew, a rising model animal genetically related to primates.</title>
        <authorList>
            <person name="Zhang G."/>
            <person name="Fan Y."/>
            <person name="Yao Y."/>
            <person name="Huang Z."/>
        </authorList>
    </citation>
    <scope>NUCLEOTIDE SEQUENCE [LARGE SCALE GENOMIC DNA]</scope>
</reference>
<reference evidence="3" key="2">
    <citation type="journal article" date="2013" name="Nat. Commun.">
        <title>Genome of the Chinese tree shrew.</title>
        <authorList>
            <person name="Fan Y."/>
            <person name="Huang Z.Y."/>
            <person name="Cao C.C."/>
            <person name="Chen C.S."/>
            <person name="Chen Y.X."/>
            <person name="Fan D.D."/>
            <person name="He J."/>
            <person name="Hou H.L."/>
            <person name="Hu L."/>
            <person name="Hu X.T."/>
            <person name="Jiang X.T."/>
            <person name="Lai R."/>
            <person name="Lang Y.S."/>
            <person name="Liang B."/>
            <person name="Liao S.G."/>
            <person name="Mu D."/>
            <person name="Ma Y.Y."/>
            <person name="Niu Y.Y."/>
            <person name="Sun X.Q."/>
            <person name="Xia J.Q."/>
            <person name="Xiao J."/>
            <person name="Xiong Z.Q."/>
            <person name="Xu L."/>
            <person name="Yang L."/>
            <person name="Zhang Y."/>
            <person name="Zhao W."/>
            <person name="Zhao X.D."/>
            <person name="Zheng Y.T."/>
            <person name="Zhou J.M."/>
            <person name="Zhu Y.B."/>
            <person name="Zhang G.J."/>
            <person name="Wang J."/>
            <person name="Yao Y.G."/>
        </authorList>
    </citation>
    <scope>NUCLEOTIDE SEQUENCE [LARGE SCALE GENOMIC DNA]</scope>
</reference>
<accession>L9KSR9</accession>
<sequence>MQLRLFLCRPAALDRWRASHLDSDFRSCGRILGLSQGIRFGLPLLFHRPLQRIKEQLIPGSQPGTSDRGCSSSSPGPRTAETLTAPHGVRSGSVVRVASQFVSDSSIPQPIREDLTSSIALHYDQHVKAIEL</sequence>
<dbReference type="Proteomes" id="UP000011518">
    <property type="component" value="Unassembled WGS sequence"/>
</dbReference>
<evidence type="ECO:0000256" key="1">
    <source>
        <dbReference type="SAM" id="MobiDB-lite"/>
    </source>
</evidence>
<protein>
    <submittedName>
        <fullName evidence="2">Uncharacterized protein</fullName>
    </submittedName>
</protein>
<gene>
    <name evidence="2" type="ORF">TREES_T100011908</name>
</gene>